<dbReference type="PANTHER" id="PTHR33273">
    <property type="entry name" value="DOMAIN-CONTAINING PROTEIN, PUTATIVE-RELATED"/>
    <property type="match status" value="1"/>
</dbReference>
<dbReference type="Gene3D" id="3.60.10.10">
    <property type="entry name" value="Endonuclease/exonuclease/phosphatase"/>
    <property type="match status" value="1"/>
</dbReference>
<sequence length="160" mass="18450">MVKVGAMVLPGRDAGIYIYIYTCYFSPNKEQEAFEIFLRSVDRDIRERTPEKILIVGDFNAKSPTWGAPRADLRGNSIEEWIAEKDLNVVNNGKPTFERNGSVSHIDITLCSRNLRDKITNWDVDEEENLSLHKNILFEVSRSKPRYGILRTGRGFGWHF</sequence>
<dbReference type="InterPro" id="IPR005135">
    <property type="entry name" value="Endo/exonuclease/phosphatase"/>
</dbReference>
<organism evidence="2">
    <name type="scientific">Anoplophora glabripennis</name>
    <name type="common">Asian longhorn beetle</name>
    <name type="synonym">Anoplophora nobilis</name>
    <dbReference type="NCBI Taxonomy" id="217634"/>
    <lineage>
        <taxon>Eukaryota</taxon>
        <taxon>Metazoa</taxon>
        <taxon>Ecdysozoa</taxon>
        <taxon>Arthropoda</taxon>
        <taxon>Hexapoda</taxon>
        <taxon>Insecta</taxon>
        <taxon>Pterygota</taxon>
        <taxon>Neoptera</taxon>
        <taxon>Endopterygota</taxon>
        <taxon>Coleoptera</taxon>
        <taxon>Polyphaga</taxon>
        <taxon>Cucujiformia</taxon>
        <taxon>Chrysomeloidea</taxon>
        <taxon>Cerambycidae</taxon>
        <taxon>Lamiinae</taxon>
        <taxon>Lamiini</taxon>
        <taxon>Anoplophora</taxon>
    </lineage>
</organism>
<dbReference type="AlphaFoldDB" id="V5G693"/>
<evidence type="ECO:0000313" key="2">
    <source>
        <dbReference type="EMBL" id="JAB65595.1"/>
    </source>
</evidence>
<name>V5G693_ANOGL</name>
<accession>V5G693</accession>
<dbReference type="GO" id="GO:0003824">
    <property type="term" value="F:catalytic activity"/>
    <property type="evidence" value="ECO:0007669"/>
    <property type="project" value="InterPro"/>
</dbReference>
<feature type="domain" description="Endonuclease/exonuclease/phosphatase" evidence="1">
    <location>
        <begin position="18"/>
        <end position="136"/>
    </location>
</feature>
<dbReference type="SUPFAM" id="SSF56219">
    <property type="entry name" value="DNase I-like"/>
    <property type="match status" value="1"/>
</dbReference>
<dbReference type="InterPro" id="IPR036691">
    <property type="entry name" value="Endo/exonu/phosph_ase_sf"/>
</dbReference>
<dbReference type="OrthoDB" id="6780406at2759"/>
<reference evidence="2" key="1">
    <citation type="submission" date="2013-07" db="EMBL/GenBank/DDBJ databases">
        <title>Midgut Transcriptome Profiling of Anoplphora glabripennis, a Lignocellulose Degrading, Wood-Boring Cerambycid.</title>
        <authorList>
            <person name="Scully E.D."/>
            <person name="Hoover K."/>
            <person name="Carlson J.E."/>
            <person name="Tien M."/>
            <person name="Geib S.M."/>
        </authorList>
    </citation>
    <scope>NUCLEOTIDE SEQUENCE</scope>
</reference>
<evidence type="ECO:0000259" key="1">
    <source>
        <dbReference type="Pfam" id="PF14529"/>
    </source>
</evidence>
<dbReference type="PANTHER" id="PTHR33273:SF2">
    <property type="entry name" value="ENDONUCLEASE_EXONUCLEASE_PHOSPHATASE DOMAIN-CONTAINING PROTEIN"/>
    <property type="match status" value="1"/>
</dbReference>
<protein>
    <recommendedName>
        <fullName evidence="1">Endonuclease/exonuclease/phosphatase domain-containing protein</fullName>
    </recommendedName>
</protein>
<proteinExistence type="predicted"/>
<dbReference type="Pfam" id="PF14529">
    <property type="entry name" value="Exo_endo_phos_2"/>
    <property type="match status" value="1"/>
</dbReference>
<feature type="non-terminal residue" evidence="2">
    <location>
        <position position="160"/>
    </location>
</feature>
<dbReference type="EMBL" id="GALX01002871">
    <property type="protein sequence ID" value="JAB65595.1"/>
    <property type="molecule type" value="Transcribed_RNA"/>
</dbReference>